<reference evidence="1" key="1">
    <citation type="journal article" date="2018" name="Front. Microbiol.">
        <title>Beyond the Limits: tRNA Array Units in Mycobacterium Genomes.</title>
        <authorList>
            <person name="Morgado S.M."/>
            <person name="Vicente A.C."/>
        </authorList>
    </citation>
    <scope>NUCLEOTIDE SEQUENCE</scope>
    <source>
        <strain evidence="1">CBMA 213</strain>
        <plasmid evidence="1">pCBMA213_1</plasmid>
    </source>
</reference>
<dbReference type="EMBL" id="MF600313">
    <property type="protein sequence ID" value="AVN58602.1"/>
    <property type="molecule type" value="Genomic_DNA"/>
</dbReference>
<gene>
    <name evidence="1" type="ORF">B5P44_p00319</name>
</gene>
<geneLocation type="plasmid" evidence="1">
    <name>pCBMA213_1</name>
</geneLocation>
<protein>
    <submittedName>
        <fullName evidence="1">Uncharacterized protein</fullName>
    </submittedName>
</protein>
<proteinExistence type="predicted"/>
<organism evidence="1">
    <name type="scientific">Mycolicibacterium sp. CBMA 213</name>
    <dbReference type="NCBI Taxonomy" id="1968788"/>
    <lineage>
        <taxon>Bacteria</taxon>
        <taxon>Bacillati</taxon>
        <taxon>Actinomycetota</taxon>
        <taxon>Actinomycetes</taxon>
        <taxon>Mycobacteriales</taxon>
        <taxon>Mycobacteriaceae</taxon>
        <taxon>Mycolicibacterium</taxon>
    </lineage>
</organism>
<name>A0A343VRS8_9MYCO</name>
<dbReference type="RefSeq" id="WP_155922029.1">
    <property type="nucleotide sequence ID" value="NZ_MZMR01000001.1"/>
</dbReference>
<accession>A0A343VRS8</accession>
<keyword evidence="1" id="KW-0614">Plasmid</keyword>
<dbReference type="AlphaFoldDB" id="A0A343VRS8"/>
<sequence>MSTVATPLVYTQLWMIVSMASFAFIQQGGASDEFYLHVHETVASADEHRRRCHAATYRTTSAVAVPDRTDFDVLQTAVETSLGADDWAGARRLLRDAAAR</sequence>
<evidence type="ECO:0000313" key="1">
    <source>
        <dbReference type="EMBL" id="AVN58602.1"/>
    </source>
</evidence>